<dbReference type="Pfam" id="PF03629">
    <property type="entry name" value="SASA"/>
    <property type="match status" value="1"/>
</dbReference>
<evidence type="ECO:0000256" key="1">
    <source>
        <dbReference type="ARBA" id="ARBA00022801"/>
    </source>
</evidence>
<reference evidence="3 4" key="1">
    <citation type="journal article" date="2021" name="Cell Host Microbe">
        <title>in vivo commensal control of Clostridioides difficile virulence.</title>
        <authorList>
            <person name="Girinathan B.P."/>
            <person name="Dibenedetto N."/>
            <person name="Worley J.N."/>
            <person name="Peltier J."/>
            <person name="Arrieta-Ortiz M.L."/>
            <person name="Rupa Christinal Immanuel S."/>
            <person name="Lavin R."/>
            <person name="Delaney M.L."/>
            <person name="Cummins C."/>
            <person name="Hoffmann M."/>
            <person name="Luo Y."/>
            <person name="Gonzalez-Escalona N."/>
            <person name="Allard M."/>
            <person name="Onderdonk A.B."/>
            <person name="Gerber G.K."/>
            <person name="Sonenshein A.L."/>
            <person name="Baliga N."/>
            <person name="Dupuy B."/>
            <person name="Bry L."/>
        </authorList>
    </citation>
    <scope>NUCLEOTIDE SEQUENCE [LARGE SCALE GENOMIC DNA]</scope>
    <source>
        <strain evidence="3 4">DSM 599</strain>
    </source>
</reference>
<comment type="caution">
    <text evidence="3">The sequence shown here is derived from an EMBL/GenBank/DDBJ whole genome shotgun (WGS) entry which is preliminary data.</text>
</comment>
<feature type="domain" description="Sialate O-acetylesterase" evidence="2">
    <location>
        <begin position="8"/>
        <end position="229"/>
    </location>
</feature>
<keyword evidence="4" id="KW-1185">Reference proteome</keyword>
<organism evidence="3 4">
    <name type="scientific">Clostridium sardiniense</name>
    <name type="common">Clostridium absonum</name>
    <dbReference type="NCBI Taxonomy" id="29369"/>
    <lineage>
        <taxon>Bacteria</taxon>
        <taxon>Bacillati</taxon>
        <taxon>Bacillota</taxon>
        <taxon>Clostridia</taxon>
        <taxon>Eubacteriales</taxon>
        <taxon>Clostridiaceae</taxon>
        <taxon>Clostridium</taxon>
    </lineage>
</organism>
<proteinExistence type="predicted"/>
<name>A0ABS7L3F0_CLOSR</name>
<dbReference type="Proteomes" id="UP001299068">
    <property type="component" value="Unassembled WGS sequence"/>
</dbReference>
<dbReference type="RefSeq" id="WP_221862377.1">
    <property type="nucleotide sequence ID" value="NZ_JAIKTU010000020.1"/>
</dbReference>
<evidence type="ECO:0000313" key="3">
    <source>
        <dbReference type="EMBL" id="MBY0757262.1"/>
    </source>
</evidence>
<protein>
    <submittedName>
        <fullName evidence="3">Sialate O-acetylesterase</fullName>
    </submittedName>
</protein>
<dbReference type="SUPFAM" id="SSF52266">
    <property type="entry name" value="SGNH hydrolase"/>
    <property type="match status" value="1"/>
</dbReference>
<accession>A0ABS7L3F0</accession>
<evidence type="ECO:0000259" key="2">
    <source>
        <dbReference type="Pfam" id="PF03629"/>
    </source>
</evidence>
<dbReference type="EMBL" id="JAIKTU010000020">
    <property type="protein sequence ID" value="MBY0757262.1"/>
    <property type="molecule type" value="Genomic_DNA"/>
</dbReference>
<evidence type="ECO:0000313" key="4">
    <source>
        <dbReference type="Proteomes" id="UP001299068"/>
    </source>
</evidence>
<keyword evidence="1" id="KW-0378">Hydrolase</keyword>
<dbReference type="Gene3D" id="3.40.50.1110">
    <property type="entry name" value="SGNH hydrolase"/>
    <property type="match status" value="1"/>
</dbReference>
<dbReference type="InterPro" id="IPR036514">
    <property type="entry name" value="SGNH_hydro_sf"/>
</dbReference>
<gene>
    <name evidence="3" type="ORF">K5V21_17660</name>
</gene>
<sequence length="265" mass="30449">MSINKEKIDVFLLIGQSNAIGCGNVEDSILPRGAFEYLDTDDIIPMRKFLELSRGNGTIAQSFSKSWKEDTGKKLCFIQSAVDGSMIKNWGHDRYNYLDDAIYKYENAVSKLDKIYEVDKAYAIWIQGESDGKYGTDPIYYKNALIDLGDKLNKIGIEKTFVSQTGYWDGTNPLRMEVIMVAQEEACRESSNLILCSKKGPTFKERKMLIDEVHYNQNALNELGRDIEKSIYNYCKEEKSIEIPDEINLNKAKEIYFKLKEIINY</sequence>
<dbReference type="InterPro" id="IPR005181">
    <property type="entry name" value="SASA"/>
</dbReference>